<reference evidence="4 5" key="1">
    <citation type="submission" date="2019-01" db="EMBL/GenBank/DDBJ databases">
        <title>Draft genomes of a novel of Aminipila strains.</title>
        <authorList>
            <person name="Ma S."/>
        </authorList>
    </citation>
    <scope>NUCLEOTIDE SEQUENCE [LARGE SCALE GENOMIC DNA]</scope>
    <source>
        <strain evidence="5">JN-39</strain>
    </source>
</reference>
<feature type="domain" description="Fe-containing alcohol dehydrogenase-like C-terminal" evidence="3">
    <location>
        <begin position="188"/>
        <end position="359"/>
    </location>
</feature>
<evidence type="ECO:0000313" key="4">
    <source>
        <dbReference type="EMBL" id="QAT41746.1"/>
    </source>
</evidence>
<evidence type="ECO:0000259" key="3">
    <source>
        <dbReference type="Pfam" id="PF25137"/>
    </source>
</evidence>
<dbReference type="EMBL" id="CP035281">
    <property type="protein sequence ID" value="QAT41746.1"/>
    <property type="molecule type" value="Genomic_DNA"/>
</dbReference>
<evidence type="ECO:0000313" key="5">
    <source>
        <dbReference type="Proteomes" id="UP000287601"/>
    </source>
</evidence>
<dbReference type="OrthoDB" id="9801156at2"/>
<dbReference type="GO" id="GO:1990002">
    <property type="term" value="F:methylglyoxal reductase (NADPH) (acetol producing) activity"/>
    <property type="evidence" value="ECO:0007669"/>
    <property type="project" value="TreeGrafter"/>
</dbReference>
<dbReference type="InterPro" id="IPR001670">
    <property type="entry name" value="ADH_Fe/GldA"/>
</dbReference>
<organism evidence="4 5">
    <name type="scientific">Aminipila luticellarii</name>
    <dbReference type="NCBI Taxonomy" id="2507160"/>
    <lineage>
        <taxon>Bacteria</taxon>
        <taxon>Bacillati</taxon>
        <taxon>Bacillota</taxon>
        <taxon>Clostridia</taxon>
        <taxon>Peptostreptococcales</taxon>
        <taxon>Anaerovoracaceae</taxon>
        <taxon>Aminipila</taxon>
    </lineage>
</organism>
<protein>
    <submittedName>
        <fullName evidence="4">Iron-containing alcohol dehydrogenase</fullName>
    </submittedName>
</protein>
<dbReference type="Gene3D" id="3.40.50.1970">
    <property type="match status" value="1"/>
</dbReference>
<evidence type="ECO:0000259" key="2">
    <source>
        <dbReference type="Pfam" id="PF00465"/>
    </source>
</evidence>
<dbReference type="KEGG" id="amij:EQM06_00090"/>
<dbReference type="GO" id="GO:0005829">
    <property type="term" value="C:cytosol"/>
    <property type="evidence" value="ECO:0007669"/>
    <property type="project" value="TreeGrafter"/>
</dbReference>
<sequence>MINFEFSMSTQIIFGRGAQLKVGQLVNPYGKKVLLHYGSDRIEKNGVLEQLISILKGQGIKYRKFGGVKSNPDVELAQQGAKICKEEKIDMILAIGGGSVIDSAKAIAVGSCTEQLIWDIYKNSLKVQEALPIGAVVTIPASASESNAMSVLSNYGTHEKKAFYCRKTLPKFAVLNPEYTVSLSAYNTAVTAIDIFSHAFERYFDLRRDSFLWDSMCESVMKAVIQIAPEIMKKPQDYELRSEMMWAASVAHNNMLGPGGDFASHGLAHVLTAEYGLPHGAALAVIMPAWCRYIIGRHEKKFQTFGRNVWNVDSGEKAIQAFIQFIQKLGLASDFKLAGIKNADINRLASLACEGDALTLGGGIEEIDKRAAAEIYKIANETVA</sequence>
<name>A0A410PS79_9FIRM</name>
<dbReference type="CDD" id="cd08187">
    <property type="entry name" value="BDH"/>
    <property type="match status" value="1"/>
</dbReference>
<evidence type="ECO:0000256" key="1">
    <source>
        <dbReference type="ARBA" id="ARBA00023002"/>
    </source>
</evidence>
<dbReference type="InterPro" id="IPR044731">
    <property type="entry name" value="BDH-like"/>
</dbReference>
<dbReference type="RefSeq" id="WP_128744400.1">
    <property type="nucleotide sequence ID" value="NZ_CP035281.1"/>
</dbReference>
<dbReference type="GO" id="GO:0046872">
    <property type="term" value="F:metal ion binding"/>
    <property type="evidence" value="ECO:0007669"/>
    <property type="project" value="InterPro"/>
</dbReference>
<feature type="domain" description="Alcohol dehydrogenase iron-type/glycerol dehydrogenase GldA" evidence="2">
    <location>
        <begin position="10"/>
        <end position="177"/>
    </location>
</feature>
<keyword evidence="5" id="KW-1185">Reference proteome</keyword>
<dbReference type="Pfam" id="PF00465">
    <property type="entry name" value="Fe-ADH"/>
    <property type="match status" value="1"/>
</dbReference>
<dbReference type="SUPFAM" id="SSF56796">
    <property type="entry name" value="Dehydroquinate synthase-like"/>
    <property type="match status" value="1"/>
</dbReference>
<keyword evidence="1" id="KW-0560">Oxidoreductase</keyword>
<proteinExistence type="predicted"/>
<dbReference type="FunFam" id="3.40.50.1970:FF:000003">
    <property type="entry name" value="Alcohol dehydrogenase, iron-containing"/>
    <property type="match status" value="1"/>
</dbReference>
<dbReference type="PANTHER" id="PTHR43633:SF1">
    <property type="entry name" value="ALCOHOL DEHYDROGENASE YQHD"/>
    <property type="match status" value="1"/>
</dbReference>
<dbReference type="Proteomes" id="UP000287601">
    <property type="component" value="Chromosome"/>
</dbReference>
<dbReference type="GO" id="GO:1990362">
    <property type="term" value="F:butanol dehydrogenase (NAD+) activity"/>
    <property type="evidence" value="ECO:0007669"/>
    <property type="project" value="InterPro"/>
</dbReference>
<dbReference type="PANTHER" id="PTHR43633">
    <property type="entry name" value="ALCOHOL DEHYDROGENASE YQHD"/>
    <property type="match status" value="1"/>
</dbReference>
<dbReference type="GO" id="GO:0008106">
    <property type="term" value="F:alcohol dehydrogenase (NADP+) activity"/>
    <property type="evidence" value="ECO:0007669"/>
    <property type="project" value="TreeGrafter"/>
</dbReference>
<accession>A0A410PS79</accession>
<gene>
    <name evidence="4" type="ORF">EQM06_00090</name>
</gene>
<dbReference type="Gene3D" id="1.20.1090.10">
    <property type="entry name" value="Dehydroquinate synthase-like - alpha domain"/>
    <property type="match status" value="1"/>
</dbReference>
<dbReference type="AlphaFoldDB" id="A0A410PS79"/>
<dbReference type="Pfam" id="PF25137">
    <property type="entry name" value="ADH_Fe_C"/>
    <property type="match status" value="1"/>
</dbReference>
<dbReference type="InterPro" id="IPR056798">
    <property type="entry name" value="ADH_Fe_C"/>
</dbReference>